<protein>
    <recommendedName>
        <fullName evidence="3">Transposase IS204/IS1001/IS1096/IS1165 DDE domain-containing protein</fullName>
    </recommendedName>
</protein>
<dbReference type="Proteomes" id="UP001501414">
    <property type="component" value="Unassembled WGS sequence"/>
</dbReference>
<evidence type="ECO:0000313" key="1">
    <source>
        <dbReference type="EMBL" id="GAA1383935.1"/>
    </source>
</evidence>
<reference evidence="1 2" key="1">
    <citation type="journal article" date="2019" name="Int. J. Syst. Evol. Microbiol.">
        <title>The Global Catalogue of Microorganisms (GCM) 10K type strain sequencing project: providing services to taxonomists for standard genome sequencing and annotation.</title>
        <authorList>
            <consortium name="The Broad Institute Genomics Platform"/>
            <consortium name="The Broad Institute Genome Sequencing Center for Infectious Disease"/>
            <person name="Wu L."/>
            <person name="Ma J."/>
        </authorList>
    </citation>
    <scope>NUCLEOTIDE SEQUENCE [LARGE SCALE GENOMIC DNA]</scope>
    <source>
        <strain evidence="1 2">JCM 11896</strain>
    </source>
</reference>
<evidence type="ECO:0008006" key="3">
    <source>
        <dbReference type="Google" id="ProtNLM"/>
    </source>
</evidence>
<name>A0ABN1XLY8_9PSEU</name>
<proteinExistence type="predicted"/>
<gene>
    <name evidence="1" type="ORF">GCM10009613_14010</name>
</gene>
<accession>A0ABN1XLY8</accession>
<keyword evidence="2" id="KW-1185">Reference proteome</keyword>
<dbReference type="EMBL" id="BAAAJK010000005">
    <property type="protein sequence ID" value="GAA1383935.1"/>
    <property type="molecule type" value="Genomic_DNA"/>
</dbReference>
<organism evidence="1 2">
    <name type="scientific">Pseudonocardia kongjuensis</name>
    <dbReference type="NCBI Taxonomy" id="102227"/>
    <lineage>
        <taxon>Bacteria</taxon>
        <taxon>Bacillati</taxon>
        <taxon>Actinomycetota</taxon>
        <taxon>Actinomycetes</taxon>
        <taxon>Pseudonocardiales</taxon>
        <taxon>Pseudonocardiaceae</taxon>
        <taxon>Pseudonocardia</taxon>
    </lineage>
</organism>
<evidence type="ECO:0000313" key="2">
    <source>
        <dbReference type="Proteomes" id="UP001501414"/>
    </source>
</evidence>
<sequence>MPVTGSFRDRVEVVAMDGFGGYNNAATDSVPDAVTVMDLFPSPYGACCGGATFSFVICFGRGRRANSVVPS</sequence>
<comment type="caution">
    <text evidence="1">The sequence shown here is derived from an EMBL/GenBank/DDBJ whole genome shotgun (WGS) entry which is preliminary data.</text>
</comment>